<evidence type="ECO:0000313" key="1">
    <source>
        <dbReference type="EMBL" id="RXG25963.1"/>
    </source>
</evidence>
<evidence type="ECO:0000313" key="2">
    <source>
        <dbReference type="Proteomes" id="UP000290608"/>
    </source>
</evidence>
<proteinExistence type="predicted"/>
<reference evidence="1 2" key="1">
    <citation type="submission" date="2018-07" db="EMBL/GenBank/DDBJ databases">
        <title>Leeuwenhoekiella genomics.</title>
        <authorList>
            <person name="Tahon G."/>
            <person name="Willems A."/>
        </authorList>
    </citation>
    <scope>NUCLEOTIDE SEQUENCE [LARGE SCALE GENOMIC DNA]</scope>
    <source>
        <strain evidence="1 2">LMG 1345</strain>
    </source>
</reference>
<dbReference type="RefSeq" id="WP_073100356.1">
    <property type="nucleotide sequence ID" value="NZ_QOVL01000020.1"/>
</dbReference>
<dbReference type="Proteomes" id="UP000290608">
    <property type="component" value="Unassembled WGS sequence"/>
</dbReference>
<comment type="caution">
    <text evidence="1">The sequence shown here is derived from an EMBL/GenBank/DDBJ whole genome shotgun (WGS) entry which is preliminary data.</text>
</comment>
<accession>A0A4Q0PGE7</accession>
<dbReference type="EMBL" id="QOVL01000020">
    <property type="protein sequence ID" value="RXG25963.1"/>
    <property type="molecule type" value="Genomic_DNA"/>
</dbReference>
<sequence>MPRIFSCFFIIFFGMKMHSQTTAGKVYAEDKTKEGVLIINTTQDKMVSTDKWGNFEIAAAVGDSLIFSASFFGTQKFRVEPYQLEEKWVVELKEVLNQLDEVRLTSTTSKIKEFSVAEYDKNFNNWLQKDIQENPGMYSPGPSSSGIDFIAIGKMLLKNIKKNKKEQTNPNRFRILELEELIAFFKTDAFFDENLLRNQLEINAKEEGMFFDYCESQQIDSRLLQEKNQMRFLDYLLKRSEEFHQLSQETLN</sequence>
<evidence type="ECO:0008006" key="3">
    <source>
        <dbReference type="Google" id="ProtNLM"/>
    </source>
</evidence>
<protein>
    <recommendedName>
        <fullName evidence="3">Carboxypeptidase-like protein</fullName>
    </recommendedName>
</protein>
<gene>
    <name evidence="1" type="ORF">DSL99_3368</name>
</gene>
<name>A0A4Q0PGE7_9FLAO</name>
<dbReference type="STRING" id="1122159.SAMN02745246_03294"/>
<dbReference type="AlphaFoldDB" id="A0A4Q0PGE7"/>
<organism evidence="1 2">
    <name type="scientific">Leeuwenhoekiella marinoflava</name>
    <dbReference type="NCBI Taxonomy" id="988"/>
    <lineage>
        <taxon>Bacteria</taxon>
        <taxon>Pseudomonadati</taxon>
        <taxon>Bacteroidota</taxon>
        <taxon>Flavobacteriia</taxon>
        <taxon>Flavobacteriales</taxon>
        <taxon>Flavobacteriaceae</taxon>
        <taxon>Leeuwenhoekiella</taxon>
    </lineage>
</organism>